<dbReference type="GO" id="GO:0005525">
    <property type="term" value="F:GTP binding"/>
    <property type="evidence" value="ECO:0007669"/>
    <property type="project" value="UniProtKB-KW"/>
</dbReference>
<evidence type="ECO:0000256" key="3">
    <source>
        <dbReference type="ARBA" id="ARBA00023134"/>
    </source>
</evidence>
<dbReference type="SUPFAM" id="SSF52540">
    <property type="entry name" value="P-loop containing nucleoside triphosphate hydrolases"/>
    <property type="match status" value="1"/>
</dbReference>
<dbReference type="AlphaFoldDB" id="A0A979FMQ2"/>
<dbReference type="PROSITE" id="PS51715">
    <property type="entry name" value="G_GB1_RHD3"/>
    <property type="match status" value="1"/>
</dbReference>
<dbReference type="KEGG" id="hazt:108673660"/>
<keyword evidence="3" id="KW-0342">GTP-binding</keyword>
<sequence length="462" mass="51788">MSGHPVLIVVLNKETQEFELDEEALRGVLLSPEVGDKPVCVVAVAGAFRTGKSFLLNFLVKYCVNEGLPNWLGDPSQPLEGFVWSTGMEGQTAGIYIWSEPFTIYAKPSGKEVAVILMDTQGTFDTQTSPRDSTYIFALTLLTSSVTVYNLMNNIREDDLTNLQTFSTYGASAQKEIKESRAFQNLLLLVRDWSFPQQHPCGHEGGQVVLEKVLGQLGEKAEKLMNASTHQRLMRQGLRQSFEKLECYLMPHIGLGAAEDSNFDGRPNQLSPQFVEHIKLLVPRLLAPERLVVKRSAARRGQPATGEELVDFIKTYMAVFREGKLVEPTSLAEMMARVCSNGARNISLEVYKNAMNSIVFPNGKQLEASVLMSQHFAFKRDAVAAYLRENQYADSSEQFPVVHEVKEQLENEIDDHLLHYTEVNDHNRIKEQMKKLEEYVEAAVKIGAQAVTLAGIYLSRRP</sequence>
<dbReference type="CDD" id="cd01851">
    <property type="entry name" value="GBP"/>
    <property type="match status" value="1"/>
</dbReference>
<dbReference type="Gene3D" id="3.40.50.300">
    <property type="entry name" value="P-loop containing nucleotide triphosphate hydrolases"/>
    <property type="match status" value="1"/>
</dbReference>
<accession>A0A979FMQ2</accession>
<organism evidence="6 7">
    <name type="scientific">Hyalella azteca</name>
    <name type="common">Amphipod</name>
    <dbReference type="NCBI Taxonomy" id="294128"/>
    <lineage>
        <taxon>Eukaryota</taxon>
        <taxon>Metazoa</taxon>
        <taxon>Ecdysozoa</taxon>
        <taxon>Arthropoda</taxon>
        <taxon>Crustacea</taxon>
        <taxon>Multicrustacea</taxon>
        <taxon>Malacostraca</taxon>
        <taxon>Eumalacostraca</taxon>
        <taxon>Peracarida</taxon>
        <taxon>Amphipoda</taxon>
        <taxon>Senticaudata</taxon>
        <taxon>Talitrida</taxon>
        <taxon>Talitroidea</taxon>
        <taxon>Hyalellidae</taxon>
        <taxon>Hyalella</taxon>
    </lineage>
</organism>
<feature type="domain" description="GB1/RHD3-type G" evidence="5">
    <location>
        <begin position="36"/>
        <end position="290"/>
    </location>
</feature>
<dbReference type="Pfam" id="PF02263">
    <property type="entry name" value="GBP"/>
    <property type="match status" value="1"/>
</dbReference>
<comment type="similarity">
    <text evidence="4">Belongs to the TRAFAC class dynamin-like GTPase superfamily. GB1/RHD3 GTPase family.</text>
</comment>
<keyword evidence="2" id="KW-0378">Hydrolase</keyword>
<name>A0A979FMQ2_HYAAZ</name>
<evidence type="ECO:0000259" key="5">
    <source>
        <dbReference type="PROSITE" id="PS51715"/>
    </source>
</evidence>
<reference evidence="7" key="1">
    <citation type="submission" date="2025-08" db="UniProtKB">
        <authorList>
            <consortium name="RefSeq"/>
        </authorList>
    </citation>
    <scope>IDENTIFICATION</scope>
    <source>
        <tissue evidence="7">Whole organism</tissue>
    </source>
</reference>
<keyword evidence="6" id="KW-1185">Reference proteome</keyword>
<dbReference type="RefSeq" id="XP_047737958.1">
    <property type="nucleotide sequence ID" value="XM_047882002.1"/>
</dbReference>
<protein>
    <submittedName>
        <fullName evidence="7">Atlastin-1-like</fullName>
    </submittedName>
</protein>
<evidence type="ECO:0000256" key="4">
    <source>
        <dbReference type="PROSITE-ProRule" id="PRU01052"/>
    </source>
</evidence>
<dbReference type="Proteomes" id="UP000694843">
    <property type="component" value="Unplaced"/>
</dbReference>
<dbReference type="PANTHER" id="PTHR10751">
    <property type="entry name" value="GUANYLATE BINDING PROTEIN"/>
    <property type="match status" value="1"/>
</dbReference>
<evidence type="ECO:0000256" key="1">
    <source>
        <dbReference type="ARBA" id="ARBA00022741"/>
    </source>
</evidence>
<proteinExistence type="inferred from homology"/>
<dbReference type="InterPro" id="IPR027417">
    <property type="entry name" value="P-loop_NTPase"/>
</dbReference>
<dbReference type="GeneID" id="108673660"/>
<evidence type="ECO:0000313" key="6">
    <source>
        <dbReference type="Proteomes" id="UP000694843"/>
    </source>
</evidence>
<dbReference type="InterPro" id="IPR015894">
    <property type="entry name" value="Guanylate-bd_N"/>
</dbReference>
<evidence type="ECO:0000313" key="7">
    <source>
        <dbReference type="RefSeq" id="XP_047737958.1"/>
    </source>
</evidence>
<keyword evidence="1" id="KW-0547">Nucleotide-binding</keyword>
<dbReference type="OMA" id="EMEIGTI"/>
<dbReference type="OrthoDB" id="7788754at2759"/>
<evidence type="ECO:0000256" key="2">
    <source>
        <dbReference type="ARBA" id="ARBA00022801"/>
    </source>
</evidence>
<dbReference type="InterPro" id="IPR030386">
    <property type="entry name" value="G_GB1_RHD3_dom"/>
</dbReference>
<dbReference type="Gene3D" id="1.20.58.420">
    <property type="entry name" value="AHSP"/>
    <property type="match status" value="1"/>
</dbReference>
<dbReference type="InterPro" id="IPR036543">
    <property type="entry name" value="Guanylate-bd_C_sf"/>
</dbReference>
<gene>
    <name evidence="7" type="primary">LOC108673660</name>
</gene>
<dbReference type="GO" id="GO:0003924">
    <property type="term" value="F:GTPase activity"/>
    <property type="evidence" value="ECO:0007669"/>
    <property type="project" value="InterPro"/>
</dbReference>
<dbReference type="SUPFAM" id="SSF48340">
    <property type="entry name" value="Interferon-induced guanylate-binding protein 1 (GBP1), C-terminal domain"/>
    <property type="match status" value="1"/>
</dbReference>